<evidence type="ECO:0000313" key="1">
    <source>
        <dbReference type="EMBL" id="ATA65634.1"/>
    </source>
</evidence>
<proteinExistence type="predicted"/>
<organism evidence="1 2">
    <name type="scientific">Serratia phage vB_SmaM_ 2050HW</name>
    <dbReference type="NCBI Taxonomy" id="2024252"/>
    <lineage>
        <taxon>Viruses</taxon>
        <taxon>Duplodnaviria</taxon>
        <taxon>Heunggongvirae</taxon>
        <taxon>Uroviricota</taxon>
        <taxon>Caudoviricetes</taxon>
        <taxon>Chimalliviridae</taxon>
        <taxon>Moabitevirus</taxon>
        <taxon>Moabitevirus mv2050HW</taxon>
    </lineage>
</organism>
<keyword evidence="2" id="KW-1185">Reference proteome</keyword>
<evidence type="ECO:0000313" key="2">
    <source>
        <dbReference type="Proteomes" id="UP000223363"/>
    </source>
</evidence>
<reference evidence="2" key="1">
    <citation type="submission" date="2017-06" db="EMBL/GenBank/DDBJ databases">
        <authorList>
            <person name="Zhao X."/>
        </authorList>
    </citation>
    <scope>NUCLEOTIDE SEQUENCE [LARGE SCALE GENOMIC DNA]</scope>
</reference>
<gene>
    <name evidence="1" type="ORF">2050HW_00299</name>
</gene>
<dbReference type="Proteomes" id="UP000223363">
    <property type="component" value="Segment"/>
</dbReference>
<name>A0A289ZU34_9CAUD</name>
<accession>A0A289ZU34</accession>
<protein>
    <submittedName>
        <fullName evidence="1">Uncharacterized protein</fullName>
    </submittedName>
</protein>
<sequence>MGKLVVVDSYSLTGFLLSTIRQFIRRYPEYRERIDPNISINNLQETTERIIWNIIQKDKRFGSPEYWDEVQEIGKWFKGYDPEGVYIDDRGEEQNSDEMSGEFFREVIDMYEVRIRSVLGSIGVDLSWEYLEYEKSTPTALLLRSHGDYRIYDYHKRNG</sequence>
<dbReference type="EMBL" id="MF285618">
    <property type="protein sequence ID" value="ATA65634.1"/>
    <property type="molecule type" value="Genomic_DNA"/>
</dbReference>